<feature type="transmembrane region" description="Helical" evidence="5">
    <location>
        <begin position="39"/>
        <end position="58"/>
    </location>
</feature>
<dbReference type="GO" id="GO:0005886">
    <property type="term" value="C:plasma membrane"/>
    <property type="evidence" value="ECO:0007669"/>
    <property type="project" value="UniProtKB-SubCell"/>
</dbReference>
<sequence>MKGRGALLLTHAVLLQTTIFLVRPTISYRALDIGVSAPWLGALAACFTIAPLALALPAGRLADRRGERPVLVAGSVFAIVGCAMMLLVGRSVVGLVAASVLLGCGHLYTMLGEQSLVAARGDMVRAFGRFSLAQSAGQAAGPLVVAALGGSGTHPDTTRLFGAGLVAACAMGVVTILLRPPARTPSTETEKAGPGALRTLLRVPDLPVAVLSSLTVIATIDLLVVYLPVLGAERGLAASTVGILLTIRALASVVSRILLPGGTRRLGRRGLLLASLTGSTAAVALLPAGHAIWVLVVLVVFAGFALGVGQPLTMAWVAEVAPAPLRGTALSLRLSGNRLGQTVLPAVAGLCAAGLGTAGVFWTLAASLGTTGVLAAVARGGRA</sequence>
<accession>A0A511DQT8</accession>
<dbReference type="GO" id="GO:0022857">
    <property type="term" value="F:transmembrane transporter activity"/>
    <property type="evidence" value="ECO:0007669"/>
    <property type="project" value="InterPro"/>
</dbReference>
<evidence type="ECO:0000259" key="6">
    <source>
        <dbReference type="PROSITE" id="PS50850"/>
    </source>
</evidence>
<keyword evidence="4 5" id="KW-0472">Membrane</keyword>
<comment type="subcellular location">
    <subcellularLocation>
        <location evidence="1">Cell membrane</location>
        <topology evidence="1">Multi-pass membrane protein</topology>
    </subcellularLocation>
</comment>
<feature type="transmembrane region" description="Helical" evidence="5">
    <location>
        <begin position="235"/>
        <end position="258"/>
    </location>
</feature>
<name>A0A511DQT8_9PSEU</name>
<dbReference type="InterPro" id="IPR036259">
    <property type="entry name" value="MFS_trans_sf"/>
</dbReference>
<feature type="transmembrane region" description="Helical" evidence="5">
    <location>
        <begin position="270"/>
        <end position="286"/>
    </location>
</feature>
<evidence type="ECO:0000313" key="7">
    <source>
        <dbReference type="EMBL" id="GEL26687.1"/>
    </source>
</evidence>
<organism evidence="7 8">
    <name type="scientific">Pseudonocardia sulfidoxydans NBRC 16205</name>
    <dbReference type="NCBI Taxonomy" id="1223511"/>
    <lineage>
        <taxon>Bacteria</taxon>
        <taxon>Bacillati</taxon>
        <taxon>Actinomycetota</taxon>
        <taxon>Actinomycetes</taxon>
        <taxon>Pseudonocardiales</taxon>
        <taxon>Pseudonocardiaceae</taxon>
        <taxon>Pseudonocardia</taxon>
    </lineage>
</organism>
<dbReference type="PANTHER" id="PTHR23526">
    <property type="entry name" value="INTEGRAL MEMBRANE TRANSPORT PROTEIN-RELATED"/>
    <property type="match status" value="1"/>
</dbReference>
<dbReference type="EMBL" id="BJVJ01000105">
    <property type="protein sequence ID" value="GEL26687.1"/>
    <property type="molecule type" value="Genomic_DNA"/>
</dbReference>
<evidence type="ECO:0000313" key="8">
    <source>
        <dbReference type="Proteomes" id="UP000321685"/>
    </source>
</evidence>
<dbReference type="InterPro" id="IPR011701">
    <property type="entry name" value="MFS"/>
</dbReference>
<feature type="transmembrane region" description="Helical" evidence="5">
    <location>
        <begin position="292"/>
        <end position="318"/>
    </location>
</feature>
<dbReference type="InterPro" id="IPR020846">
    <property type="entry name" value="MFS_dom"/>
</dbReference>
<proteinExistence type="predicted"/>
<feature type="transmembrane region" description="Helical" evidence="5">
    <location>
        <begin position="208"/>
        <end position="229"/>
    </location>
</feature>
<dbReference type="Pfam" id="PF07690">
    <property type="entry name" value="MFS_1"/>
    <property type="match status" value="1"/>
</dbReference>
<dbReference type="Proteomes" id="UP000321685">
    <property type="component" value="Unassembled WGS sequence"/>
</dbReference>
<feature type="domain" description="Major facilitator superfamily (MFS) profile" evidence="6">
    <location>
        <begin position="205"/>
        <end position="383"/>
    </location>
</feature>
<dbReference type="Gene3D" id="1.20.1250.20">
    <property type="entry name" value="MFS general substrate transporter like domains"/>
    <property type="match status" value="1"/>
</dbReference>
<dbReference type="PROSITE" id="PS50850">
    <property type="entry name" value="MFS"/>
    <property type="match status" value="1"/>
</dbReference>
<feature type="transmembrane region" description="Helical" evidence="5">
    <location>
        <begin position="70"/>
        <end position="87"/>
    </location>
</feature>
<keyword evidence="8" id="KW-1185">Reference proteome</keyword>
<protein>
    <submittedName>
        <fullName evidence="7">MFS transporter</fullName>
    </submittedName>
</protein>
<comment type="caution">
    <text evidence="7">The sequence shown here is derived from an EMBL/GenBank/DDBJ whole genome shotgun (WGS) entry which is preliminary data.</text>
</comment>
<dbReference type="PANTHER" id="PTHR23526:SF4">
    <property type="entry name" value="INTEGRAL MEMBRANE TRANSPORT PROTEIN"/>
    <property type="match status" value="1"/>
</dbReference>
<evidence type="ECO:0000256" key="5">
    <source>
        <dbReference type="SAM" id="Phobius"/>
    </source>
</evidence>
<dbReference type="AlphaFoldDB" id="A0A511DQT8"/>
<reference evidence="7 8" key="1">
    <citation type="submission" date="2019-07" db="EMBL/GenBank/DDBJ databases">
        <title>Whole genome shotgun sequence of Pseudonocardia sulfidoxydans NBRC 16205.</title>
        <authorList>
            <person name="Hosoyama A."/>
            <person name="Uohara A."/>
            <person name="Ohji S."/>
            <person name="Ichikawa N."/>
        </authorList>
    </citation>
    <scope>NUCLEOTIDE SEQUENCE [LARGE SCALE GENOMIC DNA]</scope>
    <source>
        <strain evidence="7 8">NBRC 16205</strain>
    </source>
</reference>
<feature type="transmembrane region" description="Helical" evidence="5">
    <location>
        <begin position="339"/>
        <end position="364"/>
    </location>
</feature>
<gene>
    <name evidence="7" type="ORF">PSU4_56410</name>
</gene>
<dbReference type="RefSeq" id="WP_147115180.1">
    <property type="nucleotide sequence ID" value="NZ_BJVJ01000105.1"/>
</dbReference>
<evidence type="ECO:0000256" key="2">
    <source>
        <dbReference type="ARBA" id="ARBA00022692"/>
    </source>
</evidence>
<dbReference type="InterPro" id="IPR052528">
    <property type="entry name" value="Sugar_transport-like"/>
</dbReference>
<dbReference type="OrthoDB" id="4612864at2"/>
<keyword evidence="2 5" id="KW-0812">Transmembrane</keyword>
<evidence type="ECO:0000256" key="1">
    <source>
        <dbReference type="ARBA" id="ARBA00004651"/>
    </source>
</evidence>
<keyword evidence="3 5" id="KW-1133">Transmembrane helix</keyword>
<feature type="transmembrane region" description="Helical" evidence="5">
    <location>
        <begin position="160"/>
        <end position="178"/>
    </location>
</feature>
<dbReference type="SUPFAM" id="SSF103473">
    <property type="entry name" value="MFS general substrate transporter"/>
    <property type="match status" value="1"/>
</dbReference>
<evidence type="ECO:0000256" key="3">
    <source>
        <dbReference type="ARBA" id="ARBA00022989"/>
    </source>
</evidence>
<evidence type="ECO:0000256" key="4">
    <source>
        <dbReference type="ARBA" id="ARBA00023136"/>
    </source>
</evidence>